<organism evidence="5 6">
    <name type="scientific">Terrimicrobium sacchariphilum</name>
    <dbReference type="NCBI Taxonomy" id="690879"/>
    <lineage>
        <taxon>Bacteria</taxon>
        <taxon>Pseudomonadati</taxon>
        <taxon>Verrucomicrobiota</taxon>
        <taxon>Terrimicrobiia</taxon>
        <taxon>Terrimicrobiales</taxon>
        <taxon>Terrimicrobiaceae</taxon>
        <taxon>Terrimicrobium</taxon>
    </lineage>
</organism>
<evidence type="ECO:0000256" key="1">
    <source>
        <dbReference type="ARBA" id="ARBA00023015"/>
    </source>
</evidence>
<name>A0A146G4N1_TERSA</name>
<dbReference type="PANTHER" id="PTHR46796:SF12">
    <property type="entry name" value="HTH-TYPE DNA-BINDING TRANSCRIPTIONAL ACTIVATOR EUTR"/>
    <property type="match status" value="1"/>
</dbReference>
<reference evidence="6" key="1">
    <citation type="journal article" date="2017" name="Genome Announc.">
        <title>Draft Genome Sequence of Terrimicrobium sacchariphilum NM-5T, a Facultative Anaerobic Soil Bacterium of the Class Spartobacteria.</title>
        <authorList>
            <person name="Qiu Y.L."/>
            <person name="Tourlousse D.M."/>
            <person name="Matsuura N."/>
            <person name="Ohashi A."/>
            <person name="Sekiguchi Y."/>
        </authorList>
    </citation>
    <scope>NUCLEOTIDE SEQUENCE [LARGE SCALE GENOMIC DNA]</scope>
    <source>
        <strain evidence="6">NM-5</strain>
    </source>
</reference>
<proteinExistence type="predicted"/>
<keyword evidence="3" id="KW-0804">Transcription</keyword>
<dbReference type="GO" id="GO:0043565">
    <property type="term" value="F:sequence-specific DNA binding"/>
    <property type="evidence" value="ECO:0007669"/>
    <property type="project" value="InterPro"/>
</dbReference>
<comment type="caution">
    <text evidence="5">The sequence shown here is derived from an EMBL/GenBank/DDBJ whole genome shotgun (WGS) entry which is preliminary data.</text>
</comment>
<dbReference type="InterPro" id="IPR018060">
    <property type="entry name" value="HTH_AraC"/>
</dbReference>
<gene>
    <name evidence="5" type="ORF">TSACC_2791</name>
</gene>
<evidence type="ECO:0000256" key="3">
    <source>
        <dbReference type="ARBA" id="ARBA00023163"/>
    </source>
</evidence>
<dbReference type="STRING" id="690879.TSACC_2791"/>
<keyword evidence="1" id="KW-0805">Transcription regulation</keyword>
<dbReference type="PANTHER" id="PTHR46796">
    <property type="entry name" value="HTH-TYPE TRANSCRIPTIONAL ACTIVATOR RHAS-RELATED"/>
    <property type="match status" value="1"/>
</dbReference>
<dbReference type="InParanoid" id="A0A146G4N1"/>
<feature type="domain" description="HTH araC/xylS-type" evidence="4">
    <location>
        <begin position="212"/>
        <end position="312"/>
    </location>
</feature>
<dbReference type="Gene3D" id="1.10.10.60">
    <property type="entry name" value="Homeodomain-like"/>
    <property type="match status" value="1"/>
</dbReference>
<dbReference type="PROSITE" id="PS01124">
    <property type="entry name" value="HTH_ARAC_FAMILY_2"/>
    <property type="match status" value="1"/>
</dbReference>
<keyword evidence="6" id="KW-1185">Reference proteome</keyword>
<sequence length="314" mass="34587">MPGRSFHRFVYQLSDPAEFGCAVAGATLQVNYLARQVSAASIERFACEEWAVDYYDAGVKARMYGPLLPGRVAVCLMMRDGVSRQYGLDLGEGCLLCNPPGVPIDGFIAPGFRAVATSVPLGVWEECRRVSGCAVEELTGFQVIPLPPGVYAELRRLHAEAWRCLRGDDAGCLSPEVAGMRLSRALATAAWEHVAGQRQVAWSPRNRFRLARRAEALMRERLGEPLCVPNVCLTLGVSRRELEYAFQTAFGESPRAFLESLRMSAARGALYRAGEARSVTEVALECGFSHLGRFSTRYRALFGERPSETGRSRK</sequence>
<dbReference type="SUPFAM" id="SSF46689">
    <property type="entry name" value="Homeodomain-like"/>
    <property type="match status" value="1"/>
</dbReference>
<dbReference type="EMBL" id="BDCO01000002">
    <property type="protein sequence ID" value="GAT32393.1"/>
    <property type="molecule type" value="Genomic_DNA"/>
</dbReference>
<dbReference type="InterPro" id="IPR050204">
    <property type="entry name" value="AraC_XylS_family_regulators"/>
</dbReference>
<accession>A0A146G4N1</accession>
<evidence type="ECO:0000259" key="4">
    <source>
        <dbReference type="PROSITE" id="PS01124"/>
    </source>
</evidence>
<evidence type="ECO:0000313" key="5">
    <source>
        <dbReference type="EMBL" id="GAT32393.1"/>
    </source>
</evidence>
<dbReference type="Pfam" id="PF12833">
    <property type="entry name" value="HTH_18"/>
    <property type="match status" value="1"/>
</dbReference>
<dbReference type="Proteomes" id="UP000076023">
    <property type="component" value="Unassembled WGS sequence"/>
</dbReference>
<dbReference type="AlphaFoldDB" id="A0A146G4N1"/>
<keyword evidence="2 5" id="KW-0238">DNA-binding</keyword>
<dbReference type="GO" id="GO:0003700">
    <property type="term" value="F:DNA-binding transcription factor activity"/>
    <property type="evidence" value="ECO:0007669"/>
    <property type="project" value="InterPro"/>
</dbReference>
<evidence type="ECO:0000256" key="2">
    <source>
        <dbReference type="ARBA" id="ARBA00023125"/>
    </source>
</evidence>
<evidence type="ECO:0000313" key="6">
    <source>
        <dbReference type="Proteomes" id="UP000076023"/>
    </source>
</evidence>
<dbReference type="SMART" id="SM00342">
    <property type="entry name" value="HTH_ARAC"/>
    <property type="match status" value="1"/>
</dbReference>
<protein>
    <submittedName>
        <fullName evidence="5">AraC-type DNA-binding protein</fullName>
    </submittedName>
</protein>
<dbReference type="InterPro" id="IPR009057">
    <property type="entry name" value="Homeodomain-like_sf"/>
</dbReference>